<dbReference type="Proteomes" id="UP001237642">
    <property type="component" value="Unassembled WGS sequence"/>
</dbReference>
<reference evidence="1" key="1">
    <citation type="submission" date="2023-02" db="EMBL/GenBank/DDBJ databases">
        <title>Genome of toxic invasive species Heracleum sosnowskyi carries increased number of genes despite the absence of recent whole-genome duplications.</title>
        <authorList>
            <person name="Schelkunov M."/>
            <person name="Shtratnikova V."/>
            <person name="Makarenko M."/>
            <person name="Klepikova A."/>
            <person name="Omelchenko D."/>
            <person name="Novikova G."/>
            <person name="Obukhova E."/>
            <person name="Bogdanov V."/>
            <person name="Penin A."/>
            <person name="Logacheva M."/>
        </authorList>
    </citation>
    <scope>NUCLEOTIDE SEQUENCE</scope>
    <source>
        <strain evidence="1">Hsosn_3</strain>
        <tissue evidence="1">Leaf</tissue>
    </source>
</reference>
<name>A0AAD8J2W3_9APIA</name>
<proteinExistence type="predicted"/>
<reference evidence="1" key="2">
    <citation type="submission" date="2023-05" db="EMBL/GenBank/DDBJ databases">
        <authorList>
            <person name="Schelkunov M.I."/>
        </authorList>
    </citation>
    <scope>NUCLEOTIDE SEQUENCE</scope>
    <source>
        <strain evidence="1">Hsosn_3</strain>
        <tissue evidence="1">Leaf</tissue>
    </source>
</reference>
<dbReference type="PANTHER" id="PTHR32410">
    <property type="entry name" value="CYSTEINE/HISTIDINE-RICH C1 DOMAIN FAMILY PROTEIN"/>
    <property type="match status" value="1"/>
</dbReference>
<organism evidence="1 2">
    <name type="scientific">Heracleum sosnowskyi</name>
    <dbReference type="NCBI Taxonomy" id="360622"/>
    <lineage>
        <taxon>Eukaryota</taxon>
        <taxon>Viridiplantae</taxon>
        <taxon>Streptophyta</taxon>
        <taxon>Embryophyta</taxon>
        <taxon>Tracheophyta</taxon>
        <taxon>Spermatophyta</taxon>
        <taxon>Magnoliopsida</taxon>
        <taxon>eudicotyledons</taxon>
        <taxon>Gunneridae</taxon>
        <taxon>Pentapetalae</taxon>
        <taxon>asterids</taxon>
        <taxon>campanulids</taxon>
        <taxon>Apiales</taxon>
        <taxon>Apiaceae</taxon>
        <taxon>Apioideae</taxon>
        <taxon>apioid superclade</taxon>
        <taxon>Tordylieae</taxon>
        <taxon>Tordyliinae</taxon>
        <taxon>Heracleum</taxon>
    </lineage>
</organism>
<comment type="caution">
    <text evidence="1">The sequence shown here is derived from an EMBL/GenBank/DDBJ whole genome shotgun (WGS) entry which is preliminary data.</text>
</comment>
<evidence type="ECO:0000313" key="2">
    <source>
        <dbReference type="Proteomes" id="UP001237642"/>
    </source>
</evidence>
<dbReference type="InterPro" id="IPR046349">
    <property type="entry name" value="C1-like_sf"/>
</dbReference>
<accession>A0AAD8J2W3</accession>
<dbReference type="SUPFAM" id="SSF57889">
    <property type="entry name" value="Cysteine-rich domain"/>
    <property type="match status" value="1"/>
</dbReference>
<gene>
    <name evidence="1" type="ORF">POM88_006517</name>
</gene>
<dbReference type="AlphaFoldDB" id="A0AAD8J2W3"/>
<sequence>MSALYHEHLLILNEDYIAREGDVCLRSPDELSANLLQEQFVKDMSNGNFSAINGLNHWTRDEHPLQLITINEFNDQKDDDDILLVSDSCVKPICTDGDLFYACLPCKYCLHKACAELSKNIEHHIWPHKTLFSNKMSAPYKVFHCDDCHVPCNSIFFFPFGFGNGGLSWSIIRLHIGCATLPKMLSMKLISTNLNKFTQAITLNVAKHVDDILVHVSSGVNNVIFMSVKDV</sequence>
<dbReference type="EMBL" id="JAUIZM010000002">
    <property type="protein sequence ID" value="KAK1396654.1"/>
    <property type="molecule type" value="Genomic_DNA"/>
</dbReference>
<dbReference type="InterPro" id="IPR053192">
    <property type="entry name" value="Vacuole_Formation_Reg"/>
</dbReference>
<keyword evidence="2" id="KW-1185">Reference proteome</keyword>
<dbReference type="PANTHER" id="PTHR32410:SF216">
    <property type="entry name" value="PHORBOL-ESTER_DAG-TYPE DOMAIN-CONTAINING PROTEIN"/>
    <property type="match status" value="1"/>
</dbReference>
<protein>
    <submittedName>
        <fullName evidence="1">Uncharacterized protein</fullName>
    </submittedName>
</protein>
<evidence type="ECO:0000313" key="1">
    <source>
        <dbReference type="EMBL" id="KAK1396654.1"/>
    </source>
</evidence>